<keyword evidence="1" id="KW-0863">Zinc-finger</keyword>
<dbReference type="PROSITE" id="PS50158">
    <property type="entry name" value="ZF_CCHC"/>
    <property type="match status" value="1"/>
</dbReference>
<keyword evidence="7" id="KW-1185">Reference proteome</keyword>
<keyword evidence="1" id="KW-0862">Zinc</keyword>
<evidence type="ECO:0000313" key="5">
    <source>
        <dbReference type="EMBL" id="CAH2088659.1"/>
    </source>
</evidence>
<dbReference type="AlphaFoldDB" id="A0AAU9TT64"/>
<accession>A0AAU9TT64</accession>
<dbReference type="InterPro" id="IPR001878">
    <property type="entry name" value="Znf_CCHC"/>
</dbReference>
<keyword evidence="1" id="KW-0479">Metal-binding</keyword>
<dbReference type="EMBL" id="CAKOGL010000007">
    <property type="protein sequence ID" value="CAH2088659.1"/>
    <property type="molecule type" value="Genomic_DNA"/>
</dbReference>
<evidence type="ECO:0000259" key="3">
    <source>
        <dbReference type="PROSITE" id="PS50158"/>
    </source>
</evidence>
<feature type="region of interest" description="Disordered" evidence="2">
    <location>
        <begin position="396"/>
        <end position="438"/>
    </location>
</feature>
<organism evidence="5 7">
    <name type="scientific">Euphydryas editha</name>
    <name type="common">Edith's checkerspot</name>
    <dbReference type="NCBI Taxonomy" id="104508"/>
    <lineage>
        <taxon>Eukaryota</taxon>
        <taxon>Metazoa</taxon>
        <taxon>Ecdysozoa</taxon>
        <taxon>Arthropoda</taxon>
        <taxon>Hexapoda</taxon>
        <taxon>Insecta</taxon>
        <taxon>Pterygota</taxon>
        <taxon>Neoptera</taxon>
        <taxon>Endopterygota</taxon>
        <taxon>Lepidoptera</taxon>
        <taxon>Glossata</taxon>
        <taxon>Ditrysia</taxon>
        <taxon>Papilionoidea</taxon>
        <taxon>Nymphalidae</taxon>
        <taxon>Nymphalinae</taxon>
        <taxon>Euphydryas</taxon>
    </lineage>
</organism>
<evidence type="ECO:0000313" key="6">
    <source>
        <dbReference type="EMBL" id="CAH2090172.1"/>
    </source>
</evidence>
<proteinExistence type="predicted"/>
<gene>
    <name evidence="4" type="ORF">EEDITHA_LOCUS4602</name>
    <name evidence="5" type="ORF">EEDITHA_LOCUS4799</name>
    <name evidence="6" type="ORF">EEDITHA_LOCUS6159</name>
</gene>
<dbReference type="EMBL" id="CAKOGL010000007">
    <property type="protein sequence ID" value="CAH2088441.1"/>
    <property type="molecule type" value="Genomic_DNA"/>
</dbReference>
<dbReference type="GO" id="GO:0008270">
    <property type="term" value="F:zinc ion binding"/>
    <property type="evidence" value="ECO:0007669"/>
    <property type="project" value="UniProtKB-KW"/>
</dbReference>
<sequence>MNEDIIYANDDNIVDMNCRSPITEDEIIADVDDKNHEDENIDYDLENNQEENLRAEKRNRIEEESEWSVIGSKKKKPKAQNNKIEIYITSTEILPKQFTIAKLLKNNNINNIERVKYISPYKIRIDLLYDIDADRLINCKDFIEKGWRIYRAMEKDLSYGVIRNVDLELTEDAIRENIICPNQAEVLSILRLLRRNTNSVSGWTPSECIRLCFKGAYMPPYVLVDGLKIKVDPYVFSVSQCSRCWRLGHMTKRCPSIKITCPKCGGNHANCETTMYKCINCEGNHMALSKSCPNYLKEKRIRELMAEYNCTYRKALTIYVAPISPPTSIMNASANTNNYNTKNNSIKTKDSESGKKPFYNFCYNNNTERKRPDTPTFADIVKTKVDVHSEESTLNLLKTDARSTPRAIKSQSRNGQVKTKEKNTEMNESSANAKETDERDDKVKFSELFIRLKEIIFLKGISVQTKINSVLKCCLEWIILAATQFLSERSLFKSVLEIFINNG</sequence>
<feature type="domain" description="CCHC-type" evidence="3">
    <location>
        <begin position="241"/>
        <end position="256"/>
    </location>
</feature>
<reference evidence="5" key="1">
    <citation type="submission" date="2022-03" db="EMBL/GenBank/DDBJ databases">
        <authorList>
            <person name="Tunstrom K."/>
        </authorList>
    </citation>
    <scope>NUCLEOTIDE SEQUENCE</scope>
</reference>
<dbReference type="EMBL" id="CAKOGL010000009">
    <property type="protein sequence ID" value="CAH2090172.1"/>
    <property type="molecule type" value="Genomic_DNA"/>
</dbReference>
<evidence type="ECO:0000256" key="1">
    <source>
        <dbReference type="PROSITE-ProRule" id="PRU00047"/>
    </source>
</evidence>
<evidence type="ECO:0000313" key="7">
    <source>
        <dbReference type="Proteomes" id="UP001153954"/>
    </source>
</evidence>
<evidence type="ECO:0000313" key="4">
    <source>
        <dbReference type="EMBL" id="CAH2088441.1"/>
    </source>
</evidence>
<dbReference type="GO" id="GO:0003676">
    <property type="term" value="F:nucleic acid binding"/>
    <property type="evidence" value="ECO:0007669"/>
    <property type="project" value="InterPro"/>
</dbReference>
<evidence type="ECO:0000256" key="2">
    <source>
        <dbReference type="SAM" id="MobiDB-lite"/>
    </source>
</evidence>
<name>A0AAU9TT64_EUPED</name>
<dbReference type="Proteomes" id="UP001153954">
    <property type="component" value="Unassembled WGS sequence"/>
</dbReference>
<comment type="caution">
    <text evidence="5">The sequence shown here is derived from an EMBL/GenBank/DDBJ whole genome shotgun (WGS) entry which is preliminary data.</text>
</comment>
<protein>
    <recommendedName>
        <fullName evidence="3">CCHC-type domain-containing protein</fullName>
    </recommendedName>
</protein>